<protein>
    <submittedName>
        <fullName evidence="1">Uncharacterized protein</fullName>
    </submittedName>
</protein>
<dbReference type="EMBL" id="JBBPHU010000003">
    <property type="protein sequence ID" value="KAK7520464.1"/>
    <property type="molecule type" value="Genomic_DNA"/>
</dbReference>
<name>A0ABR1KSF5_9PEZI</name>
<dbReference type="Proteomes" id="UP001363622">
    <property type="component" value="Unassembled WGS sequence"/>
</dbReference>
<gene>
    <name evidence="1" type="ORF">IWZ03DRAFT_138844</name>
</gene>
<sequence>MMNANFRTVANDASAVDFTTFLIPNLNHLNTLPFCDLLPCTMLTAYSRMSAACRFLRPYLQRSVRRTVKPDHARAYIAFQRRFASKDSSKAVPAYTTNDFAKRSKQLEEAGDLNRYYPLNPSFSNTRTARQIREEFQALANDEIRRDVTVTVFGMFYGSCKNTMVIFHSPADL</sequence>
<reference evidence="1 2" key="1">
    <citation type="submission" date="2024-04" db="EMBL/GenBank/DDBJ databases">
        <title>Phyllosticta paracitricarpa is synonymous to the EU quarantine fungus P. citricarpa based on phylogenomic analyses.</title>
        <authorList>
            <consortium name="Lawrence Berkeley National Laboratory"/>
            <person name="Van Ingen-Buijs V.A."/>
            <person name="Van Westerhoven A.C."/>
            <person name="Haridas S."/>
            <person name="Skiadas P."/>
            <person name="Martin F."/>
            <person name="Groenewald J.Z."/>
            <person name="Crous P.W."/>
            <person name="Seidl M.F."/>
        </authorList>
    </citation>
    <scope>NUCLEOTIDE SEQUENCE [LARGE SCALE GENOMIC DNA]</scope>
    <source>
        <strain evidence="1 2">CBS 123371</strain>
    </source>
</reference>
<organism evidence="1 2">
    <name type="scientific">Phyllosticta citriasiana</name>
    <dbReference type="NCBI Taxonomy" id="595635"/>
    <lineage>
        <taxon>Eukaryota</taxon>
        <taxon>Fungi</taxon>
        <taxon>Dikarya</taxon>
        <taxon>Ascomycota</taxon>
        <taxon>Pezizomycotina</taxon>
        <taxon>Dothideomycetes</taxon>
        <taxon>Dothideomycetes incertae sedis</taxon>
        <taxon>Botryosphaeriales</taxon>
        <taxon>Phyllostictaceae</taxon>
        <taxon>Phyllosticta</taxon>
    </lineage>
</organism>
<comment type="caution">
    <text evidence="1">The sequence shown here is derived from an EMBL/GenBank/DDBJ whole genome shotgun (WGS) entry which is preliminary data.</text>
</comment>
<proteinExistence type="predicted"/>
<evidence type="ECO:0000313" key="1">
    <source>
        <dbReference type="EMBL" id="KAK7520464.1"/>
    </source>
</evidence>
<keyword evidence="2" id="KW-1185">Reference proteome</keyword>
<accession>A0ABR1KSF5</accession>
<evidence type="ECO:0000313" key="2">
    <source>
        <dbReference type="Proteomes" id="UP001363622"/>
    </source>
</evidence>